<keyword evidence="3" id="KW-1185">Reference proteome</keyword>
<dbReference type="Gene3D" id="2.40.128.110">
    <property type="entry name" value="Lipid/polyisoprenoid-binding, YceI-like"/>
    <property type="match status" value="1"/>
</dbReference>
<protein>
    <submittedName>
        <fullName evidence="2">Polyisoprenoid-binding protein</fullName>
    </submittedName>
</protein>
<gene>
    <name evidence="2" type="ORF">CV103_19960</name>
</gene>
<name>A0A2T4HLY6_9SPHN</name>
<dbReference type="EMBL" id="PHHF01000079">
    <property type="protein sequence ID" value="PTD16795.1"/>
    <property type="molecule type" value="Genomic_DNA"/>
</dbReference>
<dbReference type="AlphaFoldDB" id="A0A2T4HLY6"/>
<dbReference type="InterPro" id="IPR007372">
    <property type="entry name" value="Lipid/polyisoprenoid-bd_YceI"/>
</dbReference>
<dbReference type="PANTHER" id="PTHR34406:SF1">
    <property type="entry name" value="PROTEIN YCEI"/>
    <property type="match status" value="1"/>
</dbReference>
<evidence type="ECO:0000313" key="3">
    <source>
        <dbReference type="Proteomes" id="UP000241206"/>
    </source>
</evidence>
<dbReference type="Pfam" id="PF04264">
    <property type="entry name" value="YceI"/>
    <property type="match status" value="1"/>
</dbReference>
<feature type="domain" description="Lipid/polyisoprenoid-binding YceI-like" evidence="1">
    <location>
        <begin position="22"/>
        <end position="182"/>
    </location>
</feature>
<evidence type="ECO:0000313" key="2">
    <source>
        <dbReference type="EMBL" id="PTD16795.1"/>
    </source>
</evidence>
<dbReference type="Proteomes" id="UP000241206">
    <property type="component" value="Unassembled WGS sequence"/>
</dbReference>
<evidence type="ECO:0000259" key="1">
    <source>
        <dbReference type="SMART" id="SM00867"/>
    </source>
</evidence>
<dbReference type="InterPro" id="IPR036761">
    <property type="entry name" value="TTHA0802/YceI-like_sf"/>
</dbReference>
<dbReference type="SUPFAM" id="SSF101874">
    <property type="entry name" value="YceI-like"/>
    <property type="match status" value="1"/>
</dbReference>
<dbReference type="PANTHER" id="PTHR34406">
    <property type="entry name" value="PROTEIN YCEI"/>
    <property type="match status" value="1"/>
</dbReference>
<organism evidence="2 3">
    <name type="scientific">Edaphosphingomonas fennica</name>
    <dbReference type="NCBI Taxonomy" id="114404"/>
    <lineage>
        <taxon>Bacteria</taxon>
        <taxon>Pseudomonadati</taxon>
        <taxon>Pseudomonadota</taxon>
        <taxon>Alphaproteobacteria</taxon>
        <taxon>Sphingomonadales</taxon>
        <taxon>Rhizorhabdaceae</taxon>
        <taxon>Edaphosphingomonas</taxon>
    </lineage>
</organism>
<dbReference type="SMART" id="SM00867">
    <property type="entry name" value="YceI"/>
    <property type="match status" value="1"/>
</dbReference>
<sequence length="185" mass="19408">MGLAMAASVAPAAPAPALAPASWSVEKAHSSLGFQGTVSGAAFTGAFRRWDASIRFDPRALAQSSVLATISMGSATTGDPSRDSALPGGDWFAVQSFPRATFEAHGFKALGGNRFQTSGTLTIRNVQRPLSFPFQLDVAGTRAHMRATIAIDRRAFGVGQGQYASTDLVGGNVQVRIDLWATRLP</sequence>
<comment type="caution">
    <text evidence="2">The sequence shown here is derived from an EMBL/GenBank/DDBJ whole genome shotgun (WGS) entry which is preliminary data.</text>
</comment>
<proteinExistence type="predicted"/>
<reference evidence="2 3" key="1">
    <citation type="submission" date="2017-11" db="EMBL/GenBank/DDBJ databases">
        <title>Sphingomonas oleivorans sp. nov., isolated from oil-contaminated soil.</title>
        <authorList>
            <person name="Wang L."/>
            <person name="Chen L."/>
        </authorList>
    </citation>
    <scope>NUCLEOTIDE SEQUENCE [LARGE SCALE GENOMIC DNA]</scope>
    <source>
        <strain evidence="2 3">K101</strain>
    </source>
</reference>
<accession>A0A2T4HLY6</accession>